<comment type="caution">
    <text evidence="1">The sequence shown here is derived from an EMBL/GenBank/DDBJ whole genome shotgun (WGS) entry which is preliminary data.</text>
</comment>
<gene>
    <name evidence="1" type="ORF">HPB50_010585</name>
</gene>
<name>A0ACB7RT10_HYAAI</name>
<proteinExistence type="predicted"/>
<evidence type="ECO:0000313" key="1">
    <source>
        <dbReference type="EMBL" id="KAH6924022.1"/>
    </source>
</evidence>
<sequence>MPELLGVQQQKTTDQFHRARCPAFEIQSKIAALRRKRTQCLACLADPVTDSSEFLCLESNIVNHRSSTEFRHVRNSGPGGVDGPIYLARDSSGLFVASSAGVLGAIIYDDDILVLSIIDQPGSVPSSARHKRTSSTPAFFSGRVHSSAGRMLNSFLLFTQPELRSGRRLCQLSANMSPTVRRTLPQHLALSIGRRGARVTSSQSSTRGPRGRVLSSPEWNNHAAPRAEQIEGVRDVFLRALCIPPLAAEHQEQLSAALGAEKVLLLDE</sequence>
<protein>
    <submittedName>
        <fullName evidence="1">Uncharacterized protein</fullName>
    </submittedName>
</protein>
<keyword evidence="2" id="KW-1185">Reference proteome</keyword>
<dbReference type="EMBL" id="CM023488">
    <property type="protein sequence ID" value="KAH6924022.1"/>
    <property type="molecule type" value="Genomic_DNA"/>
</dbReference>
<organism evidence="1 2">
    <name type="scientific">Hyalomma asiaticum</name>
    <name type="common">Tick</name>
    <dbReference type="NCBI Taxonomy" id="266040"/>
    <lineage>
        <taxon>Eukaryota</taxon>
        <taxon>Metazoa</taxon>
        <taxon>Ecdysozoa</taxon>
        <taxon>Arthropoda</taxon>
        <taxon>Chelicerata</taxon>
        <taxon>Arachnida</taxon>
        <taxon>Acari</taxon>
        <taxon>Parasitiformes</taxon>
        <taxon>Ixodida</taxon>
        <taxon>Ixodoidea</taxon>
        <taxon>Ixodidae</taxon>
        <taxon>Hyalomminae</taxon>
        <taxon>Hyalomma</taxon>
    </lineage>
</organism>
<reference evidence="1" key="1">
    <citation type="submission" date="2020-05" db="EMBL/GenBank/DDBJ databases">
        <title>Large-scale comparative analyses of tick genomes elucidate their genetic diversity and vector capacities.</title>
        <authorList>
            <person name="Jia N."/>
            <person name="Wang J."/>
            <person name="Shi W."/>
            <person name="Du L."/>
            <person name="Sun Y."/>
            <person name="Zhan W."/>
            <person name="Jiang J."/>
            <person name="Wang Q."/>
            <person name="Zhang B."/>
            <person name="Ji P."/>
            <person name="Sakyi L.B."/>
            <person name="Cui X."/>
            <person name="Yuan T."/>
            <person name="Jiang B."/>
            <person name="Yang W."/>
            <person name="Lam T.T.-Y."/>
            <person name="Chang Q."/>
            <person name="Ding S."/>
            <person name="Wang X."/>
            <person name="Zhu J."/>
            <person name="Ruan X."/>
            <person name="Zhao L."/>
            <person name="Wei J."/>
            <person name="Que T."/>
            <person name="Du C."/>
            <person name="Cheng J."/>
            <person name="Dai P."/>
            <person name="Han X."/>
            <person name="Huang E."/>
            <person name="Gao Y."/>
            <person name="Liu J."/>
            <person name="Shao H."/>
            <person name="Ye R."/>
            <person name="Li L."/>
            <person name="Wei W."/>
            <person name="Wang X."/>
            <person name="Wang C."/>
            <person name="Yang T."/>
            <person name="Huo Q."/>
            <person name="Li W."/>
            <person name="Guo W."/>
            <person name="Chen H."/>
            <person name="Zhou L."/>
            <person name="Ni X."/>
            <person name="Tian J."/>
            <person name="Zhou Y."/>
            <person name="Sheng Y."/>
            <person name="Liu T."/>
            <person name="Pan Y."/>
            <person name="Xia L."/>
            <person name="Li J."/>
            <person name="Zhao F."/>
            <person name="Cao W."/>
        </authorList>
    </citation>
    <scope>NUCLEOTIDE SEQUENCE</scope>
    <source>
        <strain evidence="1">Hyas-2018</strain>
    </source>
</reference>
<dbReference type="Proteomes" id="UP000821845">
    <property type="component" value="Chromosome 8"/>
</dbReference>
<evidence type="ECO:0000313" key="2">
    <source>
        <dbReference type="Proteomes" id="UP000821845"/>
    </source>
</evidence>
<accession>A0ACB7RT10</accession>